<dbReference type="SUPFAM" id="SSF49764">
    <property type="entry name" value="HSP20-like chaperones"/>
    <property type="match status" value="1"/>
</dbReference>
<comment type="similarity">
    <text evidence="1">Belongs to the small heat shock protein (HSP20) family.</text>
</comment>
<reference evidence="4" key="1">
    <citation type="submission" date="2018-02" db="EMBL/GenBank/DDBJ databases">
        <authorList>
            <person name="Cohen D.B."/>
            <person name="Kent A.D."/>
        </authorList>
    </citation>
    <scope>NUCLEOTIDE SEQUENCE</scope>
</reference>
<dbReference type="AlphaFoldDB" id="A0A2N9J2M1"/>
<protein>
    <recommendedName>
        <fullName evidence="3">SHSP domain-containing protein</fullName>
    </recommendedName>
</protein>
<evidence type="ECO:0000259" key="3">
    <source>
        <dbReference type="PROSITE" id="PS01031"/>
    </source>
</evidence>
<dbReference type="PROSITE" id="PS01031">
    <property type="entry name" value="SHSP"/>
    <property type="match status" value="1"/>
</dbReference>
<dbReference type="CDD" id="cd06464">
    <property type="entry name" value="ACD_sHsps-like"/>
    <property type="match status" value="1"/>
</dbReference>
<accession>A0A2N9J2M1</accession>
<dbReference type="EMBL" id="OIVN01006377">
    <property type="protein sequence ID" value="SPD31756.1"/>
    <property type="molecule type" value="Genomic_DNA"/>
</dbReference>
<dbReference type="InterPro" id="IPR002068">
    <property type="entry name" value="A-crystallin/Hsp20_dom"/>
</dbReference>
<name>A0A2N9J2M1_FAGSY</name>
<evidence type="ECO:0000313" key="4">
    <source>
        <dbReference type="EMBL" id="SPD31756.1"/>
    </source>
</evidence>
<dbReference type="InterPro" id="IPR008978">
    <property type="entry name" value="HSP20-like_chaperone"/>
</dbReference>
<evidence type="ECO:0000256" key="2">
    <source>
        <dbReference type="SAM" id="MobiDB-lite"/>
    </source>
</evidence>
<feature type="region of interest" description="Disordered" evidence="2">
    <location>
        <begin position="149"/>
        <end position="174"/>
    </location>
</feature>
<gene>
    <name evidence="4" type="ORF">FSB_LOCUS59638</name>
</gene>
<feature type="domain" description="SHSP" evidence="3">
    <location>
        <begin position="173"/>
        <end position="213"/>
    </location>
</feature>
<evidence type="ECO:0000256" key="1">
    <source>
        <dbReference type="PROSITE-ProRule" id="PRU00285"/>
    </source>
</evidence>
<proteinExistence type="inferred from homology"/>
<organism evidence="4">
    <name type="scientific">Fagus sylvatica</name>
    <name type="common">Beechnut</name>
    <dbReference type="NCBI Taxonomy" id="28930"/>
    <lineage>
        <taxon>Eukaryota</taxon>
        <taxon>Viridiplantae</taxon>
        <taxon>Streptophyta</taxon>
        <taxon>Embryophyta</taxon>
        <taxon>Tracheophyta</taxon>
        <taxon>Spermatophyta</taxon>
        <taxon>Magnoliopsida</taxon>
        <taxon>eudicotyledons</taxon>
        <taxon>Gunneridae</taxon>
        <taxon>Pentapetalae</taxon>
        <taxon>rosids</taxon>
        <taxon>fabids</taxon>
        <taxon>Fagales</taxon>
        <taxon>Fagaceae</taxon>
        <taxon>Fagus</taxon>
    </lineage>
</organism>
<feature type="compositionally biased region" description="Basic residues" evidence="2">
    <location>
        <begin position="152"/>
        <end position="168"/>
    </location>
</feature>
<dbReference type="Gene3D" id="2.60.40.790">
    <property type="match status" value="1"/>
</dbReference>
<sequence>MIASHFAPTDDISVTNVLPMNCSSSLNSVIRRCDNRMSFARQGSVSQANFMRQATIEENCSGNLNSVIRRCDNRMLFARQGSVSQANFMRQATIEEVNSAQSGLPLKPYGYKGSYNYSEAPLFSRPVMKEPDWANVAEPMVTVPEPSEFARPSRRISGGKKLHSKKKIHSSESNGIEWSPRMDVAESGHNYVMTVEIPGVNRHDIRVEVDDQK</sequence>